<protein>
    <submittedName>
        <fullName evidence="2">Carboxypeptidase-like regulatory domain-containing protein</fullName>
    </submittedName>
</protein>
<name>A0A3D4V9P4_9BACT</name>
<feature type="signal peptide" evidence="1">
    <location>
        <begin position="1"/>
        <end position="21"/>
    </location>
</feature>
<keyword evidence="2" id="KW-0121">Carboxypeptidase</keyword>
<dbReference type="InterPro" id="IPR008969">
    <property type="entry name" value="CarboxyPept-like_regulatory"/>
</dbReference>
<gene>
    <name evidence="2" type="ORF">DGD08_07555</name>
</gene>
<evidence type="ECO:0000313" key="2">
    <source>
        <dbReference type="EMBL" id="HCT57057.1"/>
    </source>
</evidence>
<reference evidence="2 3" key="1">
    <citation type="journal article" date="2018" name="Nat. Biotechnol.">
        <title>A standardized bacterial taxonomy based on genome phylogeny substantially revises the tree of life.</title>
        <authorList>
            <person name="Parks D.H."/>
            <person name="Chuvochina M."/>
            <person name="Waite D.W."/>
            <person name="Rinke C."/>
            <person name="Skarshewski A."/>
            <person name="Chaumeil P.A."/>
            <person name="Hugenholtz P."/>
        </authorList>
    </citation>
    <scope>NUCLEOTIDE SEQUENCE [LARGE SCALE GENOMIC DNA]</scope>
    <source>
        <strain evidence="2">UBA8844</strain>
    </source>
</reference>
<evidence type="ECO:0000256" key="1">
    <source>
        <dbReference type="SAM" id="SignalP"/>
    </source>
</evidence>
<keyword evidence="2" id="KW-0645">Protease</keyword>
<dbReference type="GO" id="GO:0004180">
    <property type="term" value="F:carboxypeptidase activity"/>
    <property type="evidence" value="ECO:0007669"/>
    <property type="project" value="UniProtKB-KW"/>
</dbReference>
<accession>A0A3D4V9P4</accession>
<sequence length="268" mass="28855">MRSIVAGVIAGLMLFALPVAAQATAQSPVSATTNEPPAQLSGQVLDAVSGRPVRAALIGVAELGQWTMADGKGVFRLTNVPPGDQELVVRAIGYSPVHVTTQFMARDSLSMQVVLTPIPPTLSTVRVEAEFEERYAMRLRQFEESRSMGIGRFLDWRFFEKHKNTSVSSLLHGRFGALRVGLAGTDGGNRLLITRSGIPCMPVMWVNGLREDAPSIRLDWLNTSDILGFEFYTPATTPARYNATGAPSARALEPSGGAACGTVVLWLK</sequence>
<dbReference type="AlphaFoldDB" id="A0A3D4V9P4"/>
<dbReference type="Pfam" id="PF13620">
    <property type="entry name" value="CarboxypepD_reg"/>
    <property type="match status" value="1"/>
</dbReference>
<dbReference type="SUPFAM" id="SSF49464">
    <property type="entry name" value="Carboxypeptidase regulatory domain-like"/>
    <property type="match status" value="1"/>
</dbReference>
<keyword evidence="1" id="KW-0732">Signal</keyword>
<comment type="caution">
    <text evidence="2">The sequence shown here is derived from an EMBL/GenBank/DDBJ whole genome shotgun (WGS) entry which is preliminary data.</text>
</comment>
<dbReference type="Gene3D" id="2.60.40.1120">
    <property type="entry name" value="Carboxypeptidase-like, regulatory domain"/>
    <property type="match status" value="1"/>
</dbReference>
<dbReference type="Proteomes" id="UP000264071">
    <property type="component" value="Unassembled WGS sequence"/>
</dbReference>
<proteinExistence type="predicted"/>
<evidence type="ECO:0000313" key="3">
    <source>
        <dbReference type="Proteomes" id="UP000264071"/>
    </source>
</evidence>
<keyword evidence="2" id="KW-0378">Hydrolase</keyword>
<organism evidence="2 3">
    <name type="scientific">Gemmatimonas aurantiaca</name>
    <dbReference type="NCBI Taxonomy" id="173480"/>
    <lineage>
        <taxon>Bacteria</taxon>
        <taxon>Pseudomonadati</taxon>
        <taxon>Gemmatimonadota</taxon>
        <taxon>Gemmatimonadia</taxon>
        <taxon>Gemmatimonadales</taxon>
        <taxon>Gemmatimonadaceae</taxon>
        <taxon>Gemmatimonas</taxon>
    </lineage>
</organism>
<feature type="chain" id="PRO_5017666676" evidence="1">
    <location>
        <begin position="22"/>
        <end position="268"/>
    </location>
</feature>
<dbReference type="EMBL" id="DPIY01000006">
    <property type="protein sequence ID" value="HCT57057.1"/>
    <property type="molecule type" value="Genomic_DNA"/>
</dbReference>